<evidence type="ECO:0000256" key="5">
    <source>
        <dbReference type="ARBA" id="ARBA00023163"/>
    </source>
</evidence>
<dbReference type="PANTHER" id="PTHR43133:SF52">
    <property type="entry name" value="ECF RNA POLYMERASE SIGMA FACTOR SIGL"/>
    <property type="match status" value="1"/>
</dbReference>
<gene>
    <name evidence="7" type="ORF">ACFSUF_10435</name>
</gene>
<dbReference type="PANTHER" id="PTHR43133">
    <property type="entry name" value="RNA POLYMERASE ECF-TYPE SIGMA FACTO"/>
    <property type="match status" value="1"/>
</dbReference>
<evidence type="ECO:0000256" key="3">
    <source>
        <dbReference type="ARBA" id="ARBA00023082"/>
    </source>
</evidence>
<evidence type="ECO:0000259" key="6">
    <source>
        <dbReference type="PROSITE" id="PS50043"/>
    </source>
</evidence>
<dbReference type="InterPro" id="IPR013325">
    <property type="entry name" value="RNA_pol_sigma_r2"/>
</dbReference>
<dbReference type="Gene3D" id="1.10.1740.10">
    <property type="match status" value="1"/>
</dbReference>
<dbReference type="InterPro" id="IPR013324">
    <property type="entry name" value="RNA_pol_sigma_r3/r4-like"/>
</dbReference>
<comment type="similarity">
    <text evidence="1">Belongs to the sigma-70 factor family. ECF subfamily.</text>
</comment>
<dbReference type="SUPFAM" id="SSF88946">
    <property type="entry name" value="Sigma2 domain of RNA polymerase sigma factors"/>
    <property type="match status" value="1"/>
</dbReference>
<dbReference type="Gene3D" id="1.10.10.10">
    <property type="entry name" value="Winged helix-like DNA-binding domain superfamily/Winged helix DNA-binding domain"/>
    <property type="match status" value="1"/>
</dbReference>
<dbReference type="NCBIfam" id="TIGR02937">
    <property type="entry name" value="sigma70-ECF"/>
    <property type="match status" value="1"/>
</dbReference>
<organism evidence="7 8">
    <name type="scientific">Paenibacillus gansuensis</name>
    <dbReference type="NCBI Taxonomy" id="306542"/>
    <lineage>
        <taxon>Bacteria</taxon>
        <taxon>Bacillati</taxon>
        <taxon>Bacillota</taxon>
        <taxon>Bacilli</taxon>
        <taxon>Bacillales</taxon>
        <taxon>Paenibacillaceae</taxon>
        <taxon>Paenibacillus</taxon>
    </lineage>
</organism>
<keyword evidence="4" id="KW-0238">DNA-binding</keyword>
<dbReference type="InterPro" id="IPR013249">
    <property type="entry name" value="RNA_pol_sigma70_r4_t2"/>
</dbReference>
<dbReference type="InterPro" id="IPR014284">
    <property type="entry name" value="RNA_pol_sigma-70_dom"/>
</dbReference>
<dbReference type="Pfam" id="PF04542">
    <property type="entry name" value="Sigma70_r2"/>
    <property type="match status" value="1"/>
</dbReference>
<proteinExistence type="inferred from homology"/>
<dbReference type="InterPro" id="IPR007627">
    <property type="entry name" value="RNA_pol_sigma70_r2"/>
</dbReference>
<keyword evidence="2" id="KW-0805">Transcription regulation</keyword>
<dbReference type="RefSeq" id="WP_377602656.1">
    <property type="nucleotide sequence ID" value="NZ_JBHUME010000007.1"/>
</dbReference>
<dbReference type="SMART" id="SM00421">
    <property type="entry name" value="HTH_LUXR"/>
    <property type="match status" value="1"/>
</dbReference>
<keyword evidence="5" id="KW-0804">Transcription</keyword>
<dbReference type="InterPro" id="IPR036388">
    <property type="entry name" value="WH-like_DNA-bd_sf"/>
</dbReference>
<dbReference type="Proteomes" id="UP001597541">
    <property type="component" value="Unassembled WGS sequence"/>
</dbReference>
<dbReference type="SUPFAM" id="SSF88659">
    <property type="entry name" value="Sigma3 and sigma4 domains of RNA polymerase sigma factors"/>
    <property type="match status" value="1"/>
</dbReference>
<accession>A0ABW5PDB6</accession>
<protein>
    <submittedName>
        <fullName evidence="7">RNA polymerase sigma factor</fullName>
    </submittedName>
</protein>
<name>A0ABW5PDB6_9BACL</name>
<sequence>MYPQSAVEEFQHVYAQYKLTVYHFMYRLTRNHHEASDLMQDTFLRFYQSGSSVQGKSIKSWLFQTSYRVFVDHYRKKQKRNCSPFDLAPEPACPETAHPEQCCIHNEWEEELHRQLERLKPRDRQILLLLAYEELSYREIAERLDCSESTIKTAIHRARLKMKRDSGYLAASV</sequence>
<feature type="domain" description="HTH luxR-type" evidence="6">
    <location>
        <begin position="112"/>
        <end position="173"/>
    </location>
</feature>
<evidence type="ECO:0000256" key="1">
    <source>
        <dbReference type="ARBA" id="ARBA00010641"/>
    </source>
</evidence>
<dbReference type="PROSITE" id="PS50043">
    <property type="entry name" value="HTH_LUXR_2"/>
    <property type="match status" value="1"/>
</dbReference>
<dbReference type="EMBL" id="JBHUME010000007">
    <property type="protein sequence ID" value="MFD2612839.1"/>
    <property type="molecule type" value="Genomic_DNA"/>
</dbReference>
<comment type="caution">
    <text evidence="7">The sequence shown here is derived from an EMBL/GenBank/DDBJ whole genome shotgun (WGS) entry which is preliminary data.</text>
</comment>
<evidence type="ECO:0000256" key="2">
    <source>
        <dbReference type="ARBA" id="ARBA00023015"/>
    </source>
</evidence>
<reference evidence="8" key="1">
    <citation type="journal article" date="2019" name="Int. J. Syst. Evol. Microbiol.">
        <title>The Global Catalogue of Microorganisms (GCM) 10K type strain sequencing project: providing services to taxonomists for standard genome sequencing and annotation.</title>
        <authorList>
            <consortium name="The Broad Institute Genomics Platform"/>
            <consortium name="The Broad Institute Genome Sequencing Center for Infectious Disease"/>
            <person name="Wu L."/>
            <person name="Ma J."/>
        </authorList>
    </citation>
    <scope>NUCLEOTIDE SEQUENCE [LARGE SCALE GENOMIC DNA]</scope>
    <source>
        <strain evidence="8">KCTC 3950</strain>
    </source>
</reference>
<dbReference type="InterPro" id="IPR000792">
    <property type="entry name" value="Tscrpt_reg_LuxR_C"/>
</dbReference>
<evidence type="ECO:0000313" key="8">
    <source>
        <dbReference type="Proteomes" id="UP001597541"/>
    </source>
</evidence>
<evidence type="ECO:0000256" key="4">
    <source>
        <dbReference type="ARBA" id="ARBA00023125"/>
    </source>
</evidence>
<dbReference type="InterPro" id="IPR039425">
    <property type="entry name" value="RNA_pol_sigma-70-like"/>
</dbReference>
<keyword evidence="8" id="KW-1185">Reference proteome</keyword>
<keyword evidence="3" id="KW-0731">Sigma factor</keyword>
<dbReference type="Pfam" id="PF08281">
    <property type="entry name" value="Sigma70_r4_2"/>
    <property type="match status" value="1"/>
</dbReference>
<evidence type="ECO:0000313" key="7">
    <source>
        <dbReference type="EMBL" id="MFD2612839.1"/>
    </source>
</evidence>
<dbReference type="CDD" id="cd06171">
    <property type="entry name" value="Sigma70_r4"/>
    <property type="match status" value="1"/>
</dbReference>